<organism evidence="1 2">
    <name type="scientific">Microcystis aeruginosa NIES-2520</name>
    <dbReference type="NCBI Taxonomy" id="2303982"/>
    <lineage>
        <taxon>Bacteria</taxon>
        <taxon>Bacillati</taxon>
        <taxon>Cyanobacteriota</taxon>
        <taxon>Cyanophyceae</taxon>
        <taxon>Oscillatoriophycideae</taxon>
        <taxon>Chroococcales</taxon>
        <taxon>Microcystaceae</taxon>
        <taxon>Microcystis</taxon>
    </lineage>
</organism>
<dbReference type="EMBL" id="BHVP01000103">
    <property type="protein sequence ID" value="GCA76978.1"/>
    <property type="molecule type" value="Genomic_DNA"/>
</dbReference>
<gene>
    <name evidence="1" type="ORF">MiTe_03830</name>
</gene>
<name>A0A5A5RPP5_MICAE</name>
<reference evidence="1 2" key="1">
    <citation type="submission" date="2018-09" db="EMBL/GenBank/DDBJ databases">
        <title>Evolutionary history of phycoerythrin pigmentation in the water bloom-forming cyanobacterium Microcystis aeruginosa.</title>
        <authorList>
            <person name="Tanabe Y."/>
            <person name="Tanabe Y."/>
            <person name="Yamaguchi H."/>
        </authorList>
    </citation>
    <scope>NUCLEOTIDE SEQUENCE [LARGE SCALE GENOMIC DNA]</scope>
    <source>
        <strain evidence="1 2">NIES-2520</strain>
    </source>
</reference>
<sequence length="188" mass="21851">MNTSKKIILFCNQMNFSYPPDVVYLFIKLRTLLEEHGLKAKLPTLNLYCNWLVHRELDKSSHSLINRLRDKIKEHMSSGNDFNLSVSYVLGVDKLNEEIQHALSFCQALPEKQQIDWQRLSTTLFVELIDKPCKNPSFRNELGHPDDFYGIKLVEHDGVICWELLSPSLEKINSRIIGPLVRIKNEQT</sequence>
<comment type="caution">
    <text evidence="1">The sequence shown here is derived from an EMBL/GenBank/DDBJ whole genome shotgun (WGS) entry which is preliminary data.</text>
</comment>
<proteinExistence type="predicted"/>
<accession>A0A5A5RPP5</accession>
<dbReference type="AlphaFoldDB" id="A0A5A5RPP5"/>
<dbReference type="Proteomes" id="UP000324917">
    <property type="component" value="Unassembled WGS sequence"/>
</dbReference>
<evidence type="ECO:0000313" key="2">
    <source>
        <dbReference type="Proteomes" id="UP000324917"/>
    </source>
</evidence>
<dbReference type="RefSeq" id="WP_016515250.1">
    <property type="nucleotide sequence ID" value="NZ_BHVP01000103.1"/>
</dbReference>
<protein>
    <submittedName>
        <fullName evidence="1">Uncharacterized protein</fullName>
    </submittedName>
</protein>
<evidence type="ECO:0000313" key="1">
    <source>
        <dbReference type="EMBL" id="GCA76978.1"/>
    </source>
</evidence>